<dbReference type="STRING" id="1653334.GA0071312_0980"/>
<keyword evidence="4" id="KW-1185">Reference proteome</keyword>
<dbReference type="AlphaFoldDB" id="A0A0N8KE98"/>
<proteinExistence type="predicted"/>
<dbReference type="RefSeq" id="WP_074443816.1">
    <property type="nucleotide sequence ID" value="NZ_FMBM01000001.1"/>
</dbReference>
<dbReference type="Proteomes" id="UP000182800">
    <property type="component" value="Unassembled WGS sequence"/>
</dbReference>
<evidence type="ECO:0000313" key="3">
    <source>
        <dbReference type="Proteomes" id="UP000050497"/>
    </source>
</evidence>
<reference evidence="2 4" key="2">
    <citation type="submission" date="2016-08" db="EMBL/GenBank/DDBJ databases">
        <authorList>
            <person name="Varghese N."/>
            <person name="Submissions Spin"/>
        </authorList>
    </citation>
    <scope>NUCLEOTIDE SEQUENCE [LARGE SCALE GENOMIC DNA]</scope>
    <source>
        <strain evidence="2 4">HL-109</strain>
    </source>
</reference>
<protein>
    <submittedName>
        <fullName evidence="1">Uncharacterized protein</fullName>
    </submittedName>
</protein>
<comment type="caution">
    <text evidence="1">The sequence shown here is derived from an EMBL/GenBank/DDBJ whole genome shotgun (WGS) entry which is preliminary data.</text>
</comment>
<reference evidence="1 3" key="1">
    <citation type="submission" date="2015-09" db="EMBL/GenBank/DDBJ databases">
        <title>Identification and resolution of microdiversity through metagenomic sequencing of parallel consortia.</title>
        <authorList>
            <person name="Nelson W.C."/>
            <person name="Romine M.F."/>
            <person name="Lindemann S.R."/>
        </authorList>
    </citation>
    <scope>NUCLEOTIDE SEQUENCE [LARGE SCALE GENOMIC DNA]</scope>
    <source>
        <strain evidence="1">HL-109</strain>
    </source>
</reference>
<name>A0A0N8KE98_9HYPH</name>
<dbReference type="EMBL" id="FMBM01000001">
    <property type="protein sequence ID" value="SCC79557.1"/>
    <property type="molecule type" value="Genomic_DNA"/>
</dbReference>
<organism evidence="1 3">
    <name type="scientific">Saliniramus fredricksonii</name>
    <dbReference type="NCBI Taxonomy" id="1653334"/>
    <lineage>
        <taxon>Bacteria</taxon>
        <taxon>Pseudomonadati</taxon>
        <taxon>Pseudomonadota</taxon>
        <taxon>Alphaproteobacteria</taxon>
        <taxon>Hyphomicrobiales</taxon>
        <taxon>Salinarimonadaceae</taxon>
        <taxon>Saliniramus</taxon>
    </lineage>
</organism>
<dbReference type="Proteomes" id="UP000050497">
    <property type="component" value="Unassembled WGS sequence"/>
</dbReference>
<dbReference type="EMBL" id="LJSX01000013">
    <property type="protein sequence ID" value="KPQ10738.1"/>
    <property type="molecule type" value="Genomic_DNA"/>
</dbReference>
<accession>A0A0N8KE98</accession>
<evidence type="ECO:0000313" key="2">
    <source>
        <dbReference type="EMBL" id="SCC79557.1"/>
    </source>
</evidence>
<evidence type="ECO:0000313" key="1">
    <source>
        <dbReference type="EMBL" id="KPQ10738.1"/>
    </source>
</evidence>
<sequence length="102" mass="11231">MSDQLTRRVVAHRDYLDDMLRSLGYAMTDLDGTPALPVACGDCGQSRDCGTWRDARVADRVMRRSGVTDCADVPASVWPRFCPNRDAGEGRVSPLPVQRCST</sequence>
<evidence type="ECO:0000313" key="4">
    <source>
        <dbReference type="Proteomes" id="UP000182800"/>
    </source>
</evidence>
<gene>
    <name evidence="2" type="ORF">GA0071312_0980</name>
    <name evidence="1" type="ORF">HLUCCO17_09790</name>
</gene>